<evidence type="ECO:0000313" key="2">
    <source>
        <dbReference type="EMBL" id="PTB39181.1"/>
    </source>
</evidence>
<dbReference type="AlphaFoldDB" id="A0A2T3Z2Y6"/>
<organism evidence="2 3">
    <name type="scientific">Trichoderma asperellum (strain ATCC 204424 / CBS 433.97 / NBRC 101777)</name>
    <dbReference type="NCBI Taxonomy" id="1042311"/>
    <lineage>
        <taxon>Eukaryota</taxon>
        <taxon>Fungi</taxon>
        <taxon>Dikarya</taxon>
        <taxon>Ascomycota</taxon>
        <taxon>Pezizomycotina</taxon>
        <taxon>Sordariomycetes</taxon>
        <taxon>Hypocreomycetidae</taxon>
        <taxon>Hypocreales</taxon>
        <taxon>Hypocreaceae</taxon>
        <taxon>Trichoderma</taxon>
    </lineage>
</organism>
<dbReference type="EMBL" id="KZ679264">
    <property type="protein sequence ID" value="PTB39181.1"/>
    <property type="molecule type" value="Genomic_DNA"/>
</dbReference>
<proteinExistence type="predicted"/>
<accession>A0A2T3Z2Y6</accession>
<feature type="region of interest" description="Disordered" evidence="1">
    <location>
        <begin position="21"/>
        <end position="72"/>
    </location>
</feature>
<dbReference type="Proteomes" id="UP000240493">
    <property type="component" value="Unassembled WGS sequence"/>
</dbReference>
<sequence>MILFPLTTSLSLMPLPTQLELTSSHRSEIGPDPSPSRRPATHSPHIHNAAHSAQCHSTSAAAEQHSVPASASRKIPGIDRWMLERRIFCLLTFHLPTL</sequence>
<keyword evidence="3" id="KW-1185">Reference proteome</keyword>
<reference evidence="2 3" key="1">
    <citation type="submission" date="2016-07" db="EMBL/GenBank/DDBJ databases">
        <title>Multiple horizontal gene transfer events from other fungi enriched the ability of initially mycotrophic Trichoderma (Ascomycota) to feed on dead plant biomass.</title>
        <authorList>
            <consortium name="DOE Joint Genome Institute"/>
            <person name="Aerts A."/>
            <person name="Atanasova L."/>
            <person name="Chenthamara K."/>
            <person name="Zhang J."/>
            <person name="Grujic M."/>
            <person name="Henrissat B."/>
            <person name="Kuo A."/>
            <person name="Salamov A."/>
            <person name="Lipzen A."/>
            <person name="Labutti K."/>
            <person name="Barry K."/>
            <person name="Miao Y."/>
            <person name="Rahimi M.J."/>
            <person name="Shen Q."/>
            <person name="Grigoriev I.V."/>
            <person name="Kubicek C.P."/>
            <person name="Druzhinina I.S."/>
        </authorList>
    </citation>
    <scope>NUCLEOTIDE SEQUENCE [LARGE SCALE GENOMIC DNA]</scope>
    <source>
        <strain evidence="2 3">CBS 433.97</strain>
    </source>
</reference>
<gene>
    <name evidence="2" type="ORF">M441DRAFT_59270</name>
</gene>
<name>A0A2T3Z2Y6_TRIA4</name>
<protein>
    <submittedName>
        <fullName evidence="2">Uncharacterized protein</fullName>
    </submittedName>
</protein>
<evidence type="ECO:0000256" key="1">
    <source>
        <dbReference type="SAM" id="MobiDB-lite"/>
    </source>
</evidence>
<evidence type="ECO:0000313" key="3">
    <source>
        <dbReference type="Proteomes" id="UP000240493"/>
    </source>
</evidence>